<dbReference type="Pfam" id="PF01814">
    <property type="entry name" value="Hemerythrin"/>
    <property type="match status" value="1"/>
</dbReference>
<accession>A0A846M9K6</accession>
<evidence type="ECO:0000259" key="1">
    <source>
        <dbReference type="Pfam" id="PF01814"/>
    </source>
</evidence>
<proteinExistence type="predicted"/>
<comment type="caution">
    <text evidence="2">The sequence shown here is derived from an EMBL/GenBank/DDBJ whole genome shotgun (WGS) entry which is preliminary data.</text>
</comment>
<sequence length="191" mass="20907">MGAQTSFHRITHGGSRDALIGAGIGAGLALLGAAGRKFAVQAPTALAGDWDKALAMEHRMALALFDKLQETGPEANGRRAMLLTQLKHALGKHAMEEENAVYAAMRLAGMQEEADDLTGEHGYVKQYLYELSDLTKDHAGFQAKLANFRSDIEAHIRREEDELFPRLKHALDQAENSGLTRRMNKEGLKLA</sequence>
<protein>
    <submittedName>
        <fullName evidence="2">Hemerythrin superfamily protein</fullName>
    </submittedName>
</protein>
<dbReference type="PANTHER" id="PTHR35585:SF1">
    <property type="entry name" value="HHE DOMAIN PROTEIN (AFU_ORTHOLOGUE AFUA_4G00730)"/>
    <property type="match status" value="1"/>
</dbReference>
<dbReference type="Proteomes" id="UP000576821">
    <property type="component" value="Unassembled WGS sequence"/>
</dbReference>
<organism evidence="2 3">
    <name type="scientific">Sphingobium vermicomposti</name>
    <dbReference type="NCBI Taxonomy" id="529005"/>
    <lineage>
        <taxon>Bacteria</taxon>
        <taxon>Pseudomonadati</taxon>
        <taxon>Pseudomonadota</taxon>
        <taxon>Alphaproteobacteria</taxon>
        <taxon>Sphingomonadales</taxon>
        <taxon>Sphingomonadaceae</taxon>
        <taxon>Sphingobium</taxon>
    </lineage>
</organism>
<dbReference type="InterPro" id="IPR012312">
    <property type="entry name" value="Hemerythrin-like"/>
</dbReference>
<dbReference type="EMBL" id="JAASQR010000004">
    <property type="protein sequence ID" value="NIJ18123.1"/>
    <property type="molecule type" value="Genomic_DNA"/>
</dbReference>
<dbReference type="AlphaFoldDB" id="A0A846M9K6"/>
<dbReference type="Gene3D" id="1.20.120.520">
    <property type="entry name" value="nmb1532 protein domain like"/>
    <property type="match status" value="1"/>
</dbReference>
<keyword evidence="3" id="KW-1185">Reference proteome</keyword>
<feature type="domain" description="Hemerythrin-like" evidence="1">
    <location>
        <begin position="53"/>
        <end position="167"/>
    </location>
</feature>
<dbReference type="RefSeq" id="WP_167305003.1">
    <property type="nucleotide sequence ID" value="NZ_JAASQR010000004.1"/>
</dbReference>
<gene>
    <name evidence="2" type="ORF">FHS54_003123</name>
</gene>
<dbReference type="PANTHER" id="PTHR35585">
    <property type="entry name" value="HHE DOMAIN PROTEIN (AFU_ORTHOLOGUE AFUA_4G00730)"/>
    <property type="match status" value="1"/>
</dbReference>
<name>A0A846M9K6_9SPHN</name>
<evidence type="ECO:0000313" key="2">
    <source>
        <dbReference type="EMBL" id="NIJ18123.1"/>
    </source>
</evidence>
<reference evidence="2 3" key="1">
    <citation type="submission" date="2020-03" db="EMBL/GenBank/DDBJ databases">
        <title>Genomic Encyclopedia of Type Strains, Phase IV (KMG-IV): sequencing the most valuable type-strain genomes for metagenomic binning, comparative biology and taxonomic classification.</title>
        <authorList>
            <person name="Goeker M."/>
        </authorList>
    </citation>
    <scope>NUCLEOTIDE SEQUENCE [LARGE SCALE GENOMIC DNA]</scope>
    <source>
        <strain evidence="2 3">DSM 21299</strain>
    </source>
</reference>
<evidence type="ECO:0000313" key="3">
    <source>
        <dbReference type="Proteomes" id="UP000576821"/>
    </source>
</evidence>